<reference evidence="2 3" key="1">
    <citation type="submission" date="2020-02" db="EMBL/GenBank/DDBJ databases">
        <title>Paenibacillus sp. nov., isolated from rhizosphere soil of tomato.</title>
        <authorList>
            <person name="Weon H.-Y."/>
            <person name="Lee S.A."/>
        </authorList>
    </citation>
    <scope>NUCLEOTIDE SEQUENCE [LARGE SCALE GENOMIC DNA]</scope>
    <source>
        <strain evidence="2 3">14171R-81</strain>
    </source>
</reference>
<sequence length="332" mass="35918">MAQLRLSPLPRKVGLTGFAGLIGIIVLMLVLPSLLVHANLTKPETKKLVIELDRALFGKELTEKDAAGSRVMKAEVNRILAAANEQGDAKTPLSDAQQKLVASLNERAADGQGALWLASFVLMACFFLIVSLRITGKAFGLLVNERNLMDLSRFQTVLWTMILLSAYYTAASLRIYGLQNIEDALNVTLDWHLWALMGISFTSLVATPLIHVNKQAKTIADDEAAKLQPAAVEESDGILCARSNFADASWTDLFKGDELKDAAYVDIAKLQMFFFTLVAALSYAALLLQMFGSLAPGAITDFPAVSEGLLALLGISHAGYLTSKSIDRTKSA</sequence>
<name>A0A6C0NU26_9BACL</name>
<evidence type="ECO:0000313" key="3">
    <source>
        <dbReference type="Proteomes" id="UP000479114"/>
    </source>
</evidence>
<dbReference type="RefSeq" id="WP_162637986.1">
    <property type="nucleotide sequence ID" value="NZ_CP048286.1"/>
</dbReference>
<feature type="transmembrane region" description="Helical" evidence="1">
    <location>
        <begin position="114"/>
        <end position="135"/>
    </location>
</feature>
<protein>
    <submittedName>
        <fullName evidence="2">Uncharacterized protein</fullName>
    </submittedName>
</protein>
<feature type="transmembrane region" description="Helical" evidence="1">
    <location>
        <begin position="191"/>
        <end position="210"/>
    </location>
</feature>
<dbReference type="AlphaFoldDB" id="A0A6C0NU26"/>
<proteinExistence type="predicted"/>
<evidence type="ECO:0000313" key="2">
    <source>
        <dbReference type="EMBL" id="QHW29416.1"/>
    </source>
</evidence>
<feature type="transmembrane region" description="Helical" evidence="1">
    <location>
        <begin position="272"/>
        <end position="292"/>
    </location>
</feature>
<organism evidence="2 3">
    <name type="scientific">Paenibacillus rhizovicinus</name>
    <dbReference type="NCBI Taxonomy" id="2704463"/>
    <lineage>
        <taxon>Bacteria</taxon>
        <taxon>Bacillati</taxon>
        <taxon>Bacillota</taxon>
        <taxon>Bacilli</taxon>
        <taxon>Bacillales</taxon>
        <taxon>Paenibacillaceae</taxon>
        <taxon>Paenibacillus</taxon>
    </lineage>
</organism>
<accession>A0A6C0NU26</accession>
<feature type="transmembrane region" description="Helical" evidence="1">
    <location>
        <begin position="12"/>
        <end position="35"/>
    </location>
</feature>
<keyword evidence="1" id="KW-0812">Transmembrane</keyword>
<evidence type="ECO:0000256" key="1">
    <source>
        <dbReference type="SAM" id="Phobius"/>
    </source>
</evidence>
<keyword evidence="3" id="KW-1185">Reference proteome</keyword>
<dbReference type="KEGG" id="prz:GZH47_00275"/>
<gene>
    <name evidence="2" type="ORF">GZH47_00275</name>
</gene>
<keyword evidence="1" id="KW-0472">Membrane</keyword>
<feature type="transmembrane region" description="Helical" evidence="1">
    <location>
        <begin position="156"/>
        <end position="176"/>
    </location>
</feature>
<feature type="transmembrane region" description="Helical" evidence="1">
    <location>
        <begin position="304"/>
        <end position="322"/>
    </location>
</feature>
<dbReference type="Proteomes" id="UP000479114">
    <property type="component" value="Chromosome"/>
</dbReference>
<keyword evidence="1" id="KW-1133">Transmembrane helix</keyword>
<dbReference type="EMBL" id="CP048286">
    <property type="protein sequence ID" value="QHW29416.1"/>
    <property type="molecule type" value="Genomic_DNA"/>
</dbReference>